<gene>
    <name evidence="6" type="ORF">GH723_16700</name>
</gene>
<keyword evidence="2" id="KW-0963">Cytoplasm</keyword>
<dbReference type="InterPro" id="IPR003761">
    <property type="entry name" value="Exonuc_VII_S"/>
</dbReference>
<evidence type="ECO:0000256" key="2">
    <source>
        <dbReference type="ARBA" id="ARBA00022490"/>
    </source>
</evidence>
<evidence type="ECO:0000313" key="7">
    <source>
        <dbReference type="Proteomes" id="UP000334019"/>
    </source>
</evidence>
<dbReference type="SUPFAM" id="SSF116842">
    <property type="entry name" value="XseB-like"/>
    <property type="match status" value="1"/>
</dbReference>
<keyword evidence="5 6" id="KW-0269">Exonuclease</keyword>
<organism evidence="6 7">
    <name type="scientific">Actinomarinicola tropica</name>
    <dbReference type="NCBI Taxonomy" id="2789776"/>
    <lineage>
        <taxon>Bacteria</taxon>
        <taxon>Bacillati</taxon>
        <taxon>Actinomycetota</taxon>
        <taxon>Acidimicrobiia</taxon>
        <taxon>Acidimicrobiales</taxon>
        <taxon>Iamiaceae</taxon>
        <taxon>Actinomarinicola</taxon>
    </lineage>
</organism>
<sequence length="81" mass="8782">MTDPDEPGDLFSSQETPSYAAALAELEAIVAELDGEAVDVDHLSTRVQRASELLVVLRRRIGTARMEVDRVVASLEAIDEA</sequence>
<dbReference type="Proteomes" id="UP000334019">
    <property type="component" value="Chromosome"/>
</dbReference>
<evidence type="ECO:0000256" key="1">
    <source>
        <dbReference type="ARBA" id="ARBA00009998"/>
    </source>
</evidence>
<dbReference type="RefSeq" id="WP_153760710.1">
    <property type="nucleotide sequence ID" value="NZ_CP045851.1"/>
</dbReference>
<dbReference type="GO" id="GO:0006308">
    <property type="term" value="P:DNA catabolic process"/>
    <property type="evidence" value="ECO:0007669"/>
    <property type="project" value="InterPro"/>
</dbReference>
<dbReference type="EMBL" id="CP045851">
    <property type="protein sequence ID" value="QGG96606.1"/>
    <property type="molecule type" value="Genomic_DNA"/>
</dbReference>
<dbReference type="KEGG" id="atq:GH723_16700"/>
<evidence type="ECO:0000256" key="5">
    <source>
        <dbReference type="ARBA" id="ARBA00022839"/>
    </source>
</evidence>
<keyword evidence="3" id="KW-0540">Nuclease</keyword>
<evidence type="ECO:0000313" key="6">
    <source>
        <dbReference type="EMBL" id="QGG96606.1"/>
    </source>
</evidence>
<accession>A0A5Q2RQ88</accession>
<dbReference type="Pfam" id="PF02609">
    <property type="entry name" value="Exonuc_VII_S"/>
    <property type="match status" value="1"/>
</dbReference>
<dbReference type="InterPro" id="IPR037004">
    <property type="entry name" value="Exonuc_VII_ssu_sf"/>
</dbReference>
<keyword evidence="7" id="KW-1185">Reference proteome</keyword>
<dbReference type="Gene3D" id="1.10.287.1040">
    <property type="entry name" value="Exonuclease VII, small subunit"/>
    <property type="match status" value="1"/>
</dbReference>
<evidence type="ECO:0000256" key="3">
    <source>
        <dbReference type="ARBA" id="ARBA00022722"/>
    </source>
</evidence>
<dbReference type="GO" id="GO:0009318">
    <property type="term" value="C:exodeoxyribonuclease VII complex"/>
    <property type="evidence" value="ECO:0007669"/>
    <property type="project" value="InterPro"/>
</dbReference>
<dbReference type="AlphaFoldDB" id="A0A5Q2RQ88"/>
<evidence type="ECO:0000256" key="4">
    <source>
        <dbReference type="ARBA" id="ARBA00022801"/>
    </source>
</evidence>
<comment type="similarity">
    <text evidence="1">Belongs to the XseB family.</text>
</comment>
<proteinExistence type="inferred from homology"/>
<keyword evidence="4" id="KW-0378">Hydrolase</keyword>
<name>A0A5Q2RQ88_9ACTN</name>
<reference evidence="6 7" key="1">
    <citation type="submission" date="2019-11" db="EMBL/GenBank/DDBJ databases">
        <authorList>
            <person name="He Y."/>
        </authorList>
    </citation>
    <scope>NUCLEOTIDE SEQUENCE [LARGE SCALE GENOMIC DNA]</scope>
    <source>
        <strain evidence="6 7">SCSIO 58843</strain>
    </source>
</reference>
<protein>
    <submittedName>
        <fullName evidence="6">Exonuclease VII small subunit</fullName>
    </submittedName>
</protein>
<dbReference type="GO" id="GO:0008855">
    <property type="term" value="F:exodeoxyribonuclease VII activity"/>
    <property type="evidence" value="ECO:0007669"/>
    <property type="project" value="InterPro"/>
</dbReference>